<accession>A0ABD3LLG0</accession>
<keyword evidence="2" id="KW-1185">Reference proteome</keyword>
<sequence length="174" mass="19044">MTKEDCDSWSRKCLAFLRFLHEKSKDLENYPAVKTGADDDFKILNGDEINSTEKNCETTPAFAAFNEERVDHDISLTSPADLAATGGEGSGMVSNPLCSDMKDTELLFACLNDYLKYPSIQTVLDLENNPSGNAGAGVGVGRDPEGLTSFDEFCNDHLEDITILPKVDGRRTLL</sequence>
<reference evidence="1 2" key="1">
    <citation type="submission" date="2024-11" db="EMBL/GenBank/DDBJ databases">
        <title>Chromosome-level genome assembly of Eucalyptus globulus Labill. provides insights into its genome evolution.</title>
        <authorList>
            <person name="Li X."/>
        </authorList>
    </citation>
    <scope>NUCLEOTIDE SEQUENCE [LARGE SCALE GENOMIC DNA]</scope>
    <source>
        <strain evidence="1">CL2024</strain>
        <tissue evidence="1">Fresh tender leaves</tissue>
    </source>
</reference>
<gene>
    <name evidence="1" type="ORF">ACJRO7_011668</name>
</gene>
<proteinExistence type="predicted"/>
<dbReference type="Proteomes" id="UP001634007">
    <property type="component" value="Unassembled WGS sequence"/>
</dbReference>
<dbReference type="EMBL" id="JBJKBG010000002">
    <property type="protein sequence ID" value="KAL3750712.1"/>
    <property type="molecule type" value="Genomic_DNA"/>
</dbReference>
<name>A0ABD3LLG0_EUCGL</name>
<comment type="caution">
    <text evidence="1">The sequence shown here is derived from an EMBL/GenBank/DDBJ whole genome shotgun (WGS) entry which is preliminary data.</text>
</comment>
<dbReference type="AlphaFoldDB" id="A0ABD3LLG0"/>
<protein>
    <submittedName>
        <fullName evidence="1">Uncharacterized protein</fullName>
    </submittedName>
</protein>
<evidence type="ECO:0000313" key="2">
    <source>
        <dbReference type="Proteomes" id="UP001634007"/>
    </source>
</evidence>
<evidence type="ECO:0000313" key="1">
    <source>
        <dbReference type="EMBL" id="KAL3750712.1"/>
    </source>
</evidence>
<organism evidence="1 2">
    <name type="scientific">Eucalyptus globulus</name>
    <name type="common">Tasmanian blue gum</name>
    <dbReference type="NCBI Taxonomy" id="34317"/>
    <lineage>
        <taxon>Eukaryota</taxon>
        <taxon>Viridiplantae</taxon>
        <taxon>Streptophyta</taxon>
        <taxon>Embryophyta</taxon>
        <taxon>Tracheophyta</taxon>
        <taxon>Spermatophyta</taxon>
        <taxon>Magnoliopsida</taxon>
        <taxon>eudicotyledons</taxon>
        <taxon>Gunneridae</taxon>
        <taxon>Pentapetalae</taxon>
        <taxon>rosids</taxon>
        <taxon>malvids</taxon>
        <taxon>Myrtales</taxon>
        <taxon>Myrtaceae</taxon>
        <taxon>Myrtoideae</taxon>
        <taxon>Eucalypteae</taxon>
        <taxon>Eucalyptus</taxon>
    </lineage>
</organism>